<dbReference type="Pfam" id="PF07364">
    <property type="entry name" value="DUF1485"/>
    <property type="match status" value="1"/>
</dbReference>
<reference evidence="3 4" key="1">
    <citation type="submission" date="2008-12" db="EMBL/GenBank/DDBJ databases">
        <authorList>
            <person name="Fulton L."/>
            <person name="Clifton S."/>
            <person name="Fulton B."/>
            <person name="Xu J."/>
            <person name="Minx P."/>
            <person name="Pepin K.H."/>
            <person name="Johnson M."/>
            <person name="Bhonagiri V."/>
            <person name="Nash W.E."/>
            <person name="Mardis E.R."/>
            <person name="Wilson R.K."/>
        </authorList>
    </citation>
    <scope>NUCLEOTIDE SEQUENCE [LARGE SCALE GENOMIC DNA]</scope>
    <source>
        <strain evidence="3 4">DSM 12042</strain>
    </source>
</reference>
<accession>B9Y4N8</accession>
<dbReference type="Proteomes" id="UP000005950">
    <property type="component" value="Unassembled WGS sequence"/>
</dbReference>
<dbReference type="Pfam" id="PF07171">
    <property type="entry name" value="MlrC_C"/>
    <property type="match status" value="1"/>
</dbReference>
<evidence type="ECO:0000313" key="4">
    <source>
        <dbReference type="Proteomes" id="UP000005950"/>
    </source>
</evidence>
<dbReference type="STRING" id="545696.HOLDEFILI_00769"/>
<protein>
    <submittedName>
        <fullName evidence="3">MlrC domain protein</fullName>
    </submittedName>
</protein>
<dbReference type="InterPro" id="IPR015995">
    <property type="entry name" value="MlrC_N"/>
</dbReference>
<comment type="caution">
    <text evidence="3">The sequence shown here is derived from an EMBL/GenBank/DDBJ whole genome shotgun (WGS) entry which is preliminary data.</text>
</comment>
<feature type="domain" description="Microcystin LR degradation protein MlrC C-terminal" evidence="1">
    <location>
        <begin position="314"/>
        <end position="489"/>
    </location>
</feature>
<organism evidence="3 4">
    <name type="scientific">Holdemania filiformis DSM 12042</name>
    <dbReference type="NCBI Taxonomy" id="545696"/>
    <lineage>
        <taxon>Bacteria</taxon>
        <taxon>Bacillati</taxon>
        <taxon>Bacillota</taxon>
        <taxon>Erysipelotrichia</taxon>
        <taxon>Erysipelotrichales</taxon>
        <taxon>Erysipelotrichaceae</taxon>
        <taxon>Holdemania</taxon>
    </lineage>
</organism>
<evidence type="ECO:0000259" key="2">
    <source>
        <dbReference type="Pfam" id="PF07364"/>
    </source>
</evidence>
<feature type="domain" description="Microcystin LR degradation protein MlrC N-terminal" evidence="2">
    <location>
        <begin position="20"/>
        <end position="303"/>
    </location>
</feature>
<gene>
    <name evidence="3" type="ORF">HOLDEFILI_00769</name>
</gene>
<evidence type="ECO:0000313" key="3">
    <source>
        <dbReference type="EMBL" id="EEF69047.1"/>
    </source>
</evidence>
<dbReference type="eggNOG" id="COG5476">
    <property type="taxonomic scope" value="Bacteria"/>
</dbReference>
<evidence type="ECO:0000259" key="1">
    <source>
        <dbReference type="Pfam" id="PF07171"/>
    </source>
</evidence>
<sequence>MSIKLQFSLQDTEREEFLMKVLIGQFVTESNANIPHQCEITDYDIAFGEECIQKMQIRPVFEKHGIELIPSIYANAGAAGVVSPRAFAYIESCFLKAVREHLHEIDGIYFMLHGASEVAELEGGSGDHHILQEVRKLVGPYVPIAVACDPHGNLKQDYVESIQILRSYRQSPHTDKEETYEKVTSLLCELLKHRQAIHAVYRKLPLILGGEQSVSADEPVRSINRYMDELEQDPRIQSCSWHVGYIRHDCDVAGCGIVVVPAQTEDQAYAETIADQLAAYVWDRRHEFHYTGLTAKPEEALAMTLAFEGSPAVITDSGDNTTSGATGWNTFVLRQVLAVEALKKSFLFAPICDPKTADQLKTCQPGETVRIDLGVGYDALSESVPLDVIVKSHGEIARFVGEELIKVFGSCTLVSVKDRPIDIIISNTSQPIIVNPQLRHLGIEWTDYDVTVVKQGYIFPDFKAQAQFYVMSLTDGATPQDTASIPFKRIMRPMFPIDQI</sequence>
<dbReference type="AlphaFoldDB" id="B9Y4N8"/>
<dbReference type="InterPro" id="IPR010799">
    <property type="entry name" value="MlrC_C"/>
</dbReference>
<name>B9Y4N8_9FIRM</name>
<proteinExistence type="predicted"/>
<dbReference type="EMBL" id="ACCF01000049">
    <property type="protein sequence ID" value="EEF69047.1"/>
    <property type="molecule type" value="Genomic_DNA"/>
</dbReference>
<reference evidence="3 4" key="2">
    <citation type="submission" date="2009-02" db="EMBL/GenBank/DDBJ databases">
        <title>Draft genome sequence of Holdemania filiformis DSM 12042.</title>
        <authorList>
            <person name="Sudarsanam P."/>
            <person name="Ley R."/>
            <person name="Guruge J."/>
            <person name="Turnbaugh P.J."/>
            <person name="Mahowald M."/>
            <person name="Liep D."/>
            <person name="Gordon J."/>
        </authorList>
    </citation>
    <scope>NUCLEOTIDE SEQUENCE [LARGE SCALE GENOMIC DNA]</scope>
    <source>
        <strain evidence="3 4">DSM 12042</strain>
    </source>
</reference>
<dbReference type="HOGENOM" id="CLU_028172_2_0_9"/>